<dbReference type="GO" id="GO:0003700">
    <property type="term" value="F:DNA-binding transcription factor activity"/>
    <property type="evidence" value="ECO:0007669"/>
    <property type="project" value="TreeGrafter"/>
</dbReference>
<dbReference type="AlphaFoldDB" id="A0A2N5WFZ3"/>
<evidence type="ECO:0000259" key="5">
    <source>
        <dbReference type="PROSITE" id="PS50943"/>
    </source>
</evidence>
<dbReference type="PANTHER" id="PTHR30146">
    <property type="entry name" value="LACI-RELATED TRANSCRIPTIONAL REPRESSOR"/>
    <property type="match status" value="1"/>
</dbReference>
<dbReference type="InterPro" id="IPR000843">
    <property type="entry name" value="HTH_LacI"/>
</dbReference>
<evidence type="ECO:0000313" key="7">
    <source>
        <dbReference type="Proteomes" id="UP000234865"/>
    </source>
</evidence>
<name>A0A2N5WFZ3_LACLL</name>
<feature type="domain" description="HTH lacI-type" evidence="4">
    <location>
        <begin position="5"/>
        <end position="60"/>
    </location>
</feature>
<dbReference type="PANTHER" id="PTHR30146:SF154">
    <property type="entry name" value="TRANSCRIPTION REGULATOR, MEMBER OF GALR FAMILY"/>
    <property type="match status" value="1"/>
</dbReference>
<dbReference type="Proteomes" id="UP000234865">
    <property type="component" value="Unassembled WGS sequence"/>
</dbReference>
<dbReference type="CDD" id="cd01392">
    <property type="entry name" value="HTH_LacI"/>
    <property type="match status" value="1"/>
</dbReference>
<dbReference type="EMBL" id="PKRZ01000001">
    <property type="protein sequence ID" value="PLW61154.1"/>
    <property type="molecule type" value="Genomic_DNA"/>
</dbReference>
<proteinExistence type="predicted"/>
<gene>
    <name evidence="6" type="primary">kdgR_2</name>
    <name evidence="6" type="ORF">CYU10_002228</name>
</gene>
<dbReference type="GO" id="GO:0000976">
    <property type="term" value="F:transcription cis-regulatory region binding"/>
    <property type="evidence" value="ECO:0007669"/>
    <property type="project" value="TreeGrafter"/>
</dbReference>
<dbReference type="Pfam" id="PF00356">
    <property type="entry name" value="LacI"/>
    <property type="match status" value="1"/>
</dbReference>
<accession>A0A2N5WFZ3</accession>
<dbReference type="InterPro" id="IPR001387">
    <property type="entry name" value="Cro/C1-type_HTH"/>
</dbReference>
<dbReference type="Gene3D" id="1.10.260.40">
    <property type="entry name" value="lambda repressor-like DNA-binding domains"/>
    <property type="match status" value="1"/>
</dbReference>
<dbReference type="PROSITE" id="PS00356">
    <property type="entry name" value="HTH_LACI_1"/>
    <property type="match status" value="1"/>
</dbReference>
<comment type="caution">
    <text evidence="6">The sequence shown here is derived from an EMBL/GenBank/DDBJ whole genome shotgun (WGS) entry which is preliminary data.</text>
</comment>
<dbReference type="InterPro" id="IPR046335">
    <property type="entry name" value="LacI/GalR-like_sensor"/>
</dbReference>
<dbReference type="PROSITE" id="PS50932">
    <property type="entry name" value="HTH_LACI_2"/>
    <property type="match status" value="1"/>
</dbReference>
<evidence type="ECO:0000256" key="3">
    <source>
        <dbReference type="ARBA" id="ARBA00023163"/>
    </source>
</evidence>
<sequence>MKKKVTINDIARISKVSRTTISRYLNGKYENMSDETRQRIEQVITELDYRPSRQARFLKSQNSSLIGIAVGDISNFYTSLLIKGILNRLKSTQYHSLIMDSDLSRSLEKKNIAKLIDEQVDGMIIQPIGATSEDYKQIKEAFPVVQIDRFVEPLIWPAVASDNFEKSKELTELIIEKGYQRIIVVSPPVIHSTPRIARYEGLIEAITNTDVEIKEIIAPEAKNLDVNDNYWEAITEMLNDDIKTAIYTFNGPLLYGCLKFLKEKKLRIPQDIGLVGYDDESFGEVIGPGITAIEQNLVEIGFQAMNKLLEAIENKTSKLEITTVESKLIKRNSL</sequence>
<dbReference type="Pfam" id="PF13377">
    <property type="entry name" value="Peripla_BP_3"/>
    <property type="match status" value="1"/>
</dbReference>
<dbReference type="InterPro" id="IPR010982">
    <property type="entry name" value="Lambda_DNA-bd_dom_sf"/>
</dbReference>
<dbReference type="SUPFAM" id="SSF47413">
    <property type="entry name" value="lambda repressor-like DNA-binding domains"/>
    <property type="match status" value="1"/>
</dbReference>
<feature type="domain" description="HTH cro/C1-type" evidence="5">
    <location>
        <begin position="2"/>
        <end position="50"/>
    </location>
</feature>
<dbReference type="SUPFAM" id="SSF53822">
    <property type="entry name" value="Periplasmic binding protein-like I"/>
    <property type="match status" value="1"/>
</dbReference>
<keyword evidence="1" id="KW-0805">Transcription regulation</keyword>
<dbReference type="RefSeq" id="WP_029343922.1">
    <property type="nucleotide sequence ID" value="NZ_JNLP01000001.1"/>
</dbReference>
<dbReference type="PROSITE" id="PS50943">
    <property type="entry name" value="HTH_CROC1"/>
    <property type="match status" value="1"/>
</dbReference>
<evidence type="ECO:0000313" key="6">
    <source>
        <dbReference type="EMBL" id="PLW61154.1"/>
    </source>
</evidence>
<dbReference type="SMART" id="SM00354">
    <property type="entry name" value="HTH_LACI"/>
    <property type="match status" value="1"/>
</dbReference>
<dbReference type="InterPro" id="IPR028082">
    <property type="entry name" value="Peripla_BP_I"/>
</dbReference>
<dbReference type="Gene3D" id="3.40.50.2300">
    <property type="match status" value="2"/>
</dbReference>
<keyword evidence="2" id="KW-0238">DNA-binding</keyword>
<keyword evidence="3" id="KW-0804">Transcription</keyword>
<evidence type="ECO:0000256" key="1">
    <source>
        <dbReference type="ARBA" id="ARBA00023015"/>
    </source>
</evidence>
<evidence type="ECO:0000256" key="2">
    <source>
        <dbReference type="ARBA" id="ARBA00023125"/>
    </source>
</evidence>
<protein>
    <submittedName>
        <fullName evidence="6">HTH-type transcriptional regulator KdgR</fullName>
    </submittedName>
</protein>
<reference evidence="7" key="1">
    <citation type="submission" date="2016-08" db="EMBL/GenBank/DDBJ databases">
        <title>Comparative genomics of Lactococcus lactis strain WFLU12 isolated from the gastrointestinal tract of wild olive flounder (Paralichythys olivaceus).</title>
        <authorList>
            <person name="Nguyen T.L."/>
            <person name="Kim D.-H."/>
        </authorList>
    </citation>
    <scope>NUCLEOTIDE SEQUENCE [LARGE SCALE GENOMIC DNA]</scope>
    <source>
        <strain evidence="7">WFLU12</strain>
    </source>
</reference>
<evidence type="ECO:0000259" key="4">
    <source>
        <dbReference type="PROSITE" id="PS50932"/>
    </source>
</evidence>
<organism evidence="6 7">
    <name type="scientific">Lactococcus lactis subsp. lactis</name>
    <name type="common">Streptococcus lactis</name>
    <dbReference type="NCBI Taxonomy" id="1360"/>
    <lineage>
        <taxon>Bacteria</taxon>
        <taxon>Bacillati</taxon>
        <taxon>Bacillota</taxon>
        <taxon>Bacilli</taxon>
        <taxon>Lactobacillales</taxon>
        <taxon>Streptococcaceae</taxon>
        <taxon>Lactococcus</taxon>
    </lineage>
</organism>